<keyword evidence="5 6" id="KW-0472">Membrane</keyword>
<feature type="transmembrane region" description="Helical" evidence="6">
    <location>
        <begin position="56"/>
        <end position="80"/>
    </location>
</feature>
<dbReference type="Proteomes" id="UP000694941">
    <property type="component" value="Unplaced"/>
</dbReference>
<keyword evidence="8" id="KW-1185">Reference proteome</keyword>
<sequence>MTIRGSKRIGWIPLSLALLLLLGVIVVYIWAVIREDVRAWIPYISEAGGYPPESGVFGIFLFLGALLGLLTMTLRYFIVIEMTQRNNKIIKILNILGLFNGLISIVGMVTVATYPVGFNSDDDNKSEWKKHILLPHTIGAFMLFIVGVIYTLLQTIVTYLMYPRHHGLTLFYVRLACGVLALVSLITMMSAVPVENQTWVDDTNKNGTENGEQTTGKRVSIAAEWLLAFFFISYFFTFYREFQKISLSLEVEIHHFDQPSSLQNLST</sequence>
<name>A0ABM1SE56_LIMPO</name>
<keyword evidence="3 6" id="KW-0812">Transmembrane</keyword>
<dbReference type="InterPro" id="IPR050911">
    <property type="entry name" value="DRAM/TMEM150_Autophagy_Mod"/>
</dbReference>
<feature type="transmembrane region" description="Helical" evidence="6">
    <location>
        <begin position="138"/>
        <end position="160"/>
    </location>
</feature>
<keyword evidence="4 6" id="KW-1133">Transmembrane helix</keyword>
<accession>A0ABM1SE56</accession>
<feature type="transmembrane region" description="Helical" evidence="6">
    <location>
        <begin position="92"/>
        <end position="118"/>
    </location>
</feature>
<comment type="subcellular location">
    <subcellularLocation>
        <location evidence="1">Endomembrane system</location>
        <topology evidence="1">Multi-pass membrane protein</topology>
    </subcellularLocation>
</comment>
<evidence type="ECO:0000313" key="8">
    <source>
        <dbReference type="Proteomes" id="UP000694941"/>
    </source>
</evidence>
<dbReference type="PANTHER" id="PTHR21324:SF2">
    <property type="entry name" value="EG:22E5.9 PROTEIN"/>
    <property type="match status" value="1"/>
</dbReference>
<dbReference type="GeneID" id="111085832"/>
<evidence type="ECO:0000313" key="9">
    <source>
        <dbReference type="RefSeq" id="XP_022241911.1"/>
    </source>
</evidence>
<feature type="transmembrane region" description="Helical" evidence="6">
    <location>
        <begin position="172"/>
        <end position="192"/>
    </location>
</feature>
<feature type="transmembrane region" description="Helical" evidence="6">
    <location>
        <begin position="219"/>
        <end position="239"/>
    </location>
</feature>
<feature type="domain" description="CWH43-like N-terminal" evidence="7">
    <location>
        <begin position="10"/>
        <end position="245"/>
    </location>
</feature>
<evidence type="ECO:0000256" key="6">
    <source>
        <dbReference type="SAM" id="Phobius"/>
    </source>
</evidence>
<evidence type="ECO:0000256" key="4">
    <source>
        <dbReference type="ARBA" id="ARBA00022989"/>
    </source>
</evidence>
<evidence type="ECO:0000256" key="3">
    <source>
        <dbReference type="ARBA" id="ARBA00022692"/>
    </source>
</evidence>
<gene>
    <name evidence="9" type="primary">LOC111085832</name>
</gene>
<evidence type="ECO:0000256" key="1">
    <source>
        <dbReference type="ARBA" id="ARBA00004127"/>
    </source>
</evidence>
<protein>
    <submittedName>
        <fullName evidence="9">DNA damage-regulated autophagy modulator protein 1-like</fullName>
    </submittedName>
</protein>
<evidence type="ECO:0000256" key="2">
    <source>
        <dbReference type="ARBA" id="ARBA00006565"/>
    </source>
</evidence>
<organism evidence="8 9">
    <name type="scientific">Limulus polyphemus</name>
    <name type="common">Atlantic horseshoe crab</name>
    <dbReference type="NCBI Taxonomy" id="6850"/>
    <lineage>
        <taxon>Eukaryota</taxon>
        <taxon>Metazoa</taxon>
        <taxon>Ecdysozoa</taxon>
        <taxon>Arthropoda</taxon>
        <taxon>Chelicerata</taxon>
        <taxon>Merostomata</taxon>
        <taxon>Xiphosura</taxon>
        <taxon>Limulidae</taxon>
        <taxon>Limulus</taxon>
    </lineage>
</organism>
<dbReference type="InterPro" id="IPR019402">
    <property type="entry name" value="CWH43_N"/>
</dbReference>
<comment type="similarity">
    <text evidence="2">Belongs to the DRAM/TMEM150 family.</text>
</comment>
<proteinExistence type="inferred from homology"/>
<evidence type="ECO:0000256" key="5">
    <source>
        <dbReference type="ARBA" id="ARBA00023136"/>
    </source>
</evidence>
<dbReference type="Pfam" id="PF10277">
    <property type="entry name" value="Frag1"/>
    <property type="match status" value="1"/>
</dbReference>
<feature type="transmembrane region" description="Helical" evidence="6">
    <location>
        <begin position="12"/>
        <end position="33"/>
    </location>
</feature>
<evidence type="ECO:0000259" key="7">
    <source>
        <dbReference type="Pfam" id="PF10277"/>
    </source>
</evidence>
<dbReference type="PANTHER" id="PTHR21324">
    <property type="entry name" value="FASTING-INDUCIBLE INTEGRAL MEMBRANE PROTEIN TM6P1-RELATED"/>
    <property type="match status" value="1"/>
</dbReference>
<dbReference type="RefSeq" id="XP_022241911.1">
    <property type="nucleotide sequence ID" value="XM_022386203.1"/>
</dbReference>
<reference evidence="9" key="1">
    <citation type="submission" date="2025-08" db="UniProtKB">
        <authorList>
            <consortium name="RefSeq"/>
        </authorList>
    </citation>
    <scope>IDENTIFICATION</scope>
    <source>
        <tissue evidence="9">Muscle</tissue>
    </source>
</reference>